<evidence type="ECO:0000256" key="3">
    <source>
        <dbReference type="ARBA" id="ARBA00012191"/>
    </source>
</evidence>
<comment type="similarity">
    <text evidence="2">Belongs to the ABC transporter superfamily. ABCC family. Conjugate transporter (TC 3.A.1.208) subfamily.</text>
</comment>
<dbReference type="InterPro" id="IPR036640">
    <property type="entry name" value="ABC1_TM_sf"/>
</dbReference>
<keyword evidence="10 13" id="KW-1133">Transmembrane helix</keyword>
<dbReference type="PROSITE" id="PS00211">
    <property type="entry name" value="ABC_TRANSPORTER_1"/>
    <property type="match status" value="1"/>
</dbReference>
<dbReference type="InterPro" id="IPR003593">
    <property type="entry name" value="AAA+_ATPase"/>
</dbReference>
<keyword evidence="7" id="KW-0547">Nucleotide-binding</keyword>
<evidence type="ECO:0000313" key="16">
    <source>
        <dbReference type="EMBL" id="KAK9923580.1"/>
    </source>
</evidence>
<evidence type="ECO:0000256" key="5">
    <source>
        <dbReference type="ARBA" id="ARBA00022692"/>
    </source>
</evidence>
<feature type="transmembrane region" description="Helical" evidence="13">
    <location>
        <begin position="481"/>
        <end position="502"/>
    </location>
</feature>
<comment type="catalytic activity">
    <reaction evidence="12">
        <text>ATP + H2O + xenobioticSide 1 = ADP + phosphate + xenobioticSide 2.</text>
        <dbReference type="EC" id="7.6.2.2"/>
    </reaction>
</comment>
<proteinExistence type="inferred from homology"/>
<dbReference type="InterPro" id="IPR003439">
    <property type="entry name" value="ABC_transporter-like_ATP-bd"/>
</dbReference>
<dbReference type="FunFam" id="1.20.1560.10:FF:000002">
    <property type="entry name" value="ABC transporter C family member 5"/>
    <property type="match status" value="1"/>
</dbReference>
<dbReference type="Pfam" id="PF00005">
    <property type="entry name" value="ABC_tran"/>
    <property type="match status" value="2"/>
</dbReference>
<dbReference type="Proteomes" id="UP001457282">
    <property type="component" value="Unassembled WGS sequence"/>
</dbReference>
<feature type="transmembrane region" description="Helical" evidence="13">
    <location>
        <begin position="582"/>
        <end position="599"/>
    </location>
</feature>
<dbReference type="PANTHER" id="PTHR24223">
    <property type="entry name" value="ATP-BINDING CASSETTE SUB-FAMILY C"/>
    <property type="match status" value="1"/>
</dbReference>
<dbReference type="SMART" id="SM00382">
    <property type="entry name" value="AAA"/>
    <property type="match status" value="2"/>
</dbReference>
<dbReference type="Gene3D" id="3.40.50.300">
    <property type="entry name" value="P-loop containing nucleotide triphosphate hydrolases"/>
    <property type="match status" value="2"/>
</dbReference>
<accession>A0AAW1WJT3</accession>
<evidence type="ECO:0000256" key="9">
    <source>
        <dbReference type="ARBA" id="ARBA00022967"/>
    </source>
</evidence>
<feature type="transmembrane region" description="Helical" evidence="13">
    <location>
        <begin position="611"/>
        <end position="630"/>
    </location>
</feature>
<dbReference type="InterPro" id="IPR044726">
    <property type="entry name" value="ABCC_6TM_D2"/>
</dbReference>
<feature type="transmembrane region" description="Helical" evidence="13">
    <location>
        <begin position="390"/>
        <end position="409"/>
    </location>
</feature>
<evidence type="ECO:0000259" key="14">
    <source>
        <dbReference type="PROSITE" id="PS50893"/>
    </source>
</evidence>
<dbReference type="InterPro" id="IPR011527">
    <property type="entry name" value="ABC1_TM_dom"/>
</dbReference>
<feature type="domain" description="ABC transporter" evidence="14">
    <location>
        <begin position="51"/>
        <end position="274"/>
    </location>
</feature>
<evidence type="ECO:0000256" key="11">
    <source>
        <dbReference type="ARBA" id="ARBA00023136"/>
    </source>
</evidence>
<keyword evidence="6" id="KW-0677">Repeat</keyword>
<dbReference type="Gene3D" id="1.20.1560.10">
    <property type="entry name" value="ABC transporter type 1, transmembrane domain"/>
    <property type="match status" value="1"/>
</dbReference>
<keyword evidence="4" id="KW-0813">Transport</keyword>
<dbReference type="SUPFAM" id="SSF90123">
    <property type="entry name" value="ABC transporter transmembrane region"/>
    <property type="match status" value="1"/>
</dbReference>
<reference evidence="16 17" key="1">
    <citation type="journal article" date="2023" name="G3 (Bethesda)">
        <title>A chromosome-length genome assembly and annotation of blackberry (Rubus argutus, cv. 'Hillquist').</title>
        <authorList>
            <person name="Bruna T."/>
            <person name="Aryal R."/>
            <person name="Dudchenko O."/>
            <person name="Sargent D.J."/>
            <person name="Mead D."/>
            <person name="Buti M."/>
            <person name="Cavallini A."/>
            <person name="Hytonen T."/>
            <person name="Andres J."/>
            <person name="Pham M."/>
            <person name="Weisz D."/>
            <person name="Mascagni F."/>
            <person name="Usai G."/>
            <person name="Natali L."/>
            <person name="Bassil N."/>
            <person name="Fernandez G.E."/>
            <person name="Lomsadze A."/>
            <person name="Armour M."/>
            <person name="Olukolu B."/>
            <person name="Poorten T."/>
            <person name="Britton C."/>
            <person name="Davik J."/>
            <person name="Ashrafi H."/>
            <person name="Aiden E.L."/>
            <person name="Borodovsky M."/>
            <person name="Worthington M."/>
        </authorList>
    </citation>
    <scope>NUCLEOTIDE SEQUENCE [LARGE SCALE GENOMIC DNA]</scope>
    <source>
        <strain evidence="16">PI 553951</strain>
    </source>
</reference>
<evidence type="ECO:0000256" key="12">
    <source>
        <dbReference type="ARBA" id="ARBA00034018"/>
    </source>
</evidence>
<dbReference type="InterPro" id="IPR017871">
    <property type="entry name" value="ABC_transporter-like_CS"/>
</dbReference>
<dbReference type="CDD" id="cd03244">
    <property type="entry name" value="ABCC_MRP_domain2"/>
    <property type="match status" value="1"/>
</dbReference>
<name>A0AAW1WJT3_RUBAR</name>
<feature type="domain" description="ABC transporter" evidence="14">
    <location>
        <begin position="673"/>
        <end position="905"/>
    </location>
</feature>
<keyword evidence="11 13" id="KW-0472">Membrane</keyword>
<dbReference type="GO" id="GO:0016887">
    <property type="term" value="F:ATP hydrolysis activity"/>
    <property type="evidence" value="ECO:0007669"/>
    <property type="project" value="InterPro"/>
</dbReference>
<gene>
    <name evidence="16" type="ORF">M0R45_031989</name>
</gene>
<keyword evidence="5 13" id="KW-0812">Transmembrane</keyword>
<dbReference type="GO" id="GO:0005524">
    <property type="term" value="F:ATP binding"/>
    <property type="evidence" value="ECO:0007669"/>
    <property type="project" value="UniProtKB-KW"/>
</dbReference>
<dbReference type="InterPro" id="IPR050173">
    <property type="entry name" value="ABC_transporter_C-like"/>
</dbReference>
<keyword evidence="17" id="KW-1185">Reference proteome</keyword>
<evidence type="ECO:0000256" key="8">
    <source>
        <dbReference type="ARBA" id="ARBA00022840"/>
    </source>
</evidence>
<dbReference type="InterPro" id="IPR027417">
    <property type="entry name" value="P-loop_NTPase"/>
</dbReference>
<comment type="caution">
    <text evidence="16">The sequence shown here is derived from an EMBL/GenBank/DDBJ whole genome shotgun (WGS) entry which is preliminary data.</text>
</comment>
<evidence type="ECO:0000256" key="4">
    <source>
        <dbReference type="ARBA" id="ARBA00022448"/>
    </source>
</evidence>
<dbReference type="EC" id="7.6.2.2" evidence="3"/>
<comment type="subcellular location">
    <subcellularLocation>
        <location evidence="1">Membrane</location>
        <topology evidence="1">Multi-pass membrane protein</topology>
    </subcellularLocation>
</comment>
<evidence type="ECO:0000256" key="1">
    <source>
        <dbReference type="ARBA" id="ARBA00004141"/>
    </source>
</evidence>
<dbReference type="FunFam" id="3.40.50.300:FF:000169">
    <property type="entry name" value="ABC transporter C family member 3"/>
    <property type="match status" value="1"/>
</dbReference>
<dbReference type="AlphaFoldDB" id="A0AAW1WJT3"/>
<dbReference type="CDD" id="cd03250">
    <property type="entry name" value="ABCC_MRP_domain1"/>
    <property type="match status" value="1"/>
</dbReference>
<evidence type="ECO:0000256" key="13">
    <source>
        <dbReference type="SAM" id="Phobius"/>
    </source>
</evidence>
<sequence>MGEPVRMIPEALSVMIQVKVSFDRLNVFLLDDELKDDERRKLPSPNSYESLRIEGGVFSWYPESAIQTLRGMNLEAKCDQKIAVCGPVGAGKSSLLLSILGEMPKISGTVDVFGTIAYVSQTSWIQSGTVRDNILYGRPMEKNKYEKTIRACALDKDINSFDHGDLTEIGQRGINMSGGQKQRIQLARAVYSDSDIYLLDDPFSAVDAHTAAILFHDCVMDALAKKTVILVTHQVEFLSEVDKILVMEGGQITQSGSYESLLTAGTAFEQLVNAHRDAVTTLGPSNNQSQVEQEKRDMIRPEECNGTNLTRDSSEGEISVKGLPAVQLTEDEEKEIGDVGWKPFLDYIFISKGTLLLALGIIAQAGFVGFQAGSTYWLALAIQNPNITSVTLIGVYTAISTLSAVFVYLRSTLAARLGLRASRAFFDGFTDAIFKAPMLFFDSTPVGRILTRASSDLSILDFDIPFSIIFVVSAGMELLTWIGIMASVTWQVLIVAILAMVASKYVQSYYQASARELIRINGTTKAPVMNYAAETSLGVVTIRAFKMADRFFQNFLELVDIDARLFFHSNATMEWLIIRTEALQNVTLFVAAFLLISLPKGYISPGLVGLSLSYALTLTMTQIFVIRWYCNLSNYIISVERIKQFMQIPPEPPAIVEDKRPPPSWPIKGRIELHSLKIKYRPNAPLVLKGISCTFKEGTRVGVVGRTGSGKTTLISALFRLVEPNSGKIIIDGLDICSMGLKDLRMKLSIIPQEPTLFKGSIRTNLDPLGLYSDDEIWRALGKCQLKATVSSLPNLLDSSVSDEGENWSAGQRQLFCLGRVLLKRNRILVLDEATASIDSATDAILQKIIRQEFAECTVITVAHRVPTVIDSDMVMVLSYGKLVEYEEPSKLLDTDSYFSKLVAEYWSSCRGN</sequence>
<protein>
    <recommendedName>
        <fullName evidence="3">ABC-type xenobiotic transporter</fullName>
        <ecNumber evidence="3">7.6.2.2</ecNumber>
    </recommendedName>
</protein>
<dbReference type="GO" id="GO:0008559">
    <property type="term" value="F:ABC-type xenobiotic transporter activity"/>
    <property type="evidence" value="ECO:0007669"/>
    <property type="project" value="UniProtKB-EC"/>
</dbReference>
<keyword evidence="8" id="KW-0067">ATP-binding</keyword>
<evidence type="ECO:0000256" key="6">
    <source>
        <dbReference type="ARBA" id="ARBA00022737"/>
    </source>
</evidence>
<feature type="transmembrane region" description="Helical" evidence="13">
    <location>
        <begin position="355"/>
        <end position="378"/>
    </location>
</feature>
<evidence type="ECO:0000256" key="2">
    <source>
        <dbReference type="ARBA" id="ARBA00009726"/>
    </source>
</evidence>
<evidence type="ECO:0000313" key="17">
    <source>
        <dbReference type="Proteomes" id="UP001457282"/>
    </source>
</evidence>
<dbReference type="SUPFAM" id="SSF52540">
    <property type="entry name" value="P-loop containing nucleoside triphosphate hydrolases"/>
    <property type="match status" value="2"/>
</dbReference>
<dbReference type="PROSITE" id="PS50893">
    <property type="entry name" value="ABC_TRANSPORTER_2"/>
    <property type="match status" value="2"/>
</dbReference>
<keyword evidence="9" id="KW-1278">Translocase</keyword>
<dbReference type="PROSITE" id="PS50929">
    <property type="entry name" value="ABC_TM1F"/>
    <property type="match status" value="1"/>
</dbReference>
<dbReference type="Pfam" id="PF00664">
    <property type="entry name" value="ABC_membrane"/>
    <property type="match status" value="1"/>
</dbReference>
<dbReference type="FunFam" id="3.40.50.300:FF:001405">
    <property type="entry name" value="Multidrug resistance protein associated1"/>
    <property type="match status" value="1"/>
</dbReference>
<evidence type="ECO:0000256" key="7">
    <source>
        <dbReference type="ARBA" id="ARBA00022741"/>
    </source>
</evidence>
<feature type="domain" description="ABC transmembrane type-1" evidence="15">
    <location>
        <begin position="358"/>
        <end position="634"/>
    </location>
</feature>
<dbReference type="GO" id="GO:0016020">
    <property type="term" value="C:membrane"/>
    <property type="evidence" value="ECO:0007669"/>
    <property type="project" value="UniProtKB-SubCell"/>
</dbReference>
<dbReference type="EMBL" id="JBEDUW010000006">
    <property type="protein sequence ID" value="KAK9923580.1"/>
    <property type="molecule type" value="Genomic_DNA"/>
</dbReference>
<organism evidence="16 17">
    <name type="scientific">Rubus argutus</name>
    <name type="common">Southern blackberry</name>
    <dbReference type="NCBI Taxonomy" id="59490"/>
    <lineage>
        <taxon>Eukaryota</taxon>
        <taxon>Viridiplantae</taxon>
        <taxon>Streptophyta</taxon>
        <taxon>Embryophyta</taxon>
        <taxon>Tracheophyta</taxon>
        <taxon>Spermatophyta</taxon>
        <taxon>Magnoliopsida</taxon>
        <taxon>eudicotyledons</taxon>
        <taxon>Gunneridae</taxon>
        <taxon>Pentapetalae</taxon>
        <taxon>rosids</taxon>
        <taxon>fabids</taxon>
        <taxon>Rosales</taxon>
        <taxon>Rosaceae</taxon>
        <taxon>Rosoideae</taxon>
        <taxon>Rosoideae incertae sedis</taxon>
        <taxon>Rubus</taxon>
    </lineage>
</organism>
<dbReference type="PANTHER" id="PTHR24223:SF108">
    <property type="entry name" value="ABC TRANSPORTER C FAMILY MEMBER 8"/>
    <property type="match status" value="1"/>
</dbReference>
<evidence type="ECO:0000259" key="15">
    <source>
        <dbReference type="PROSITE" id="PS50929"/>
    </source>
</evidence>
<evidence type="ECO:0000256" key="10">
    <source>
        <dbReference type="ARBA" id="ARBA00022989"/>
    </source>
</evidence>
<dbReference type="CDD" id="cd18580">
    <property type="entry name" value="ABC_6TM_ABCC_D2"/>
    <property type="match status" value="1"/>
</dbReference>